<reference evidence="4 5" key="1">
    <citation type="journal article" date="2015" name="Fungal Genet. Biol.">
        <title>Evolution of novel wood decay mechanisms in Agaricales revealed by the genome sequences of Fistulina hepatica and Cylindrobasidium torrendii.</title>
        <authorList>
            <person name="Floudas D."/>
            <person name="Held B.W."/>
            <person name="Riley R."/>
            <person name="Nagy L.G."/>
            <person name="Koehler G."/>
            <person name="Ransdell A.S."/>
            <person name="Younus H."/>
            <person name="Chow J."/>
            <person name="Chiniquy J."/>
            <person name="Lipzen A."/>
            <person name="Tritt A."/>
            <person name="Sun H."/>
            <person name="Haridas S."/>
            <person name="LaButti K."/>
            <person name="Ohm R.A."/>
            <person name="Kues U."/>
            <person name="Blanchette R.A."/>
            <person name="Grigoriev I.V."/>
            <person name="Minto R.E."/>
            <person name="Hibbett D.S."/>
        </authorList>
    </citation>
    <scope>NUCLEOTIDE SEQUENCE [LARGE SCALE GENOMIC DNA]</scope>
    <source>
        <strain evidence="4 5">FP15055 ss-10</strain>
    </source>
</reference>
<evidence type="ECO:0000259" key="3">
    <source>
        <dbReference type="Pfam" id="PF20152"/>
    </source>
</evidence>
<protein>
    <recommendedName>
        <fullName evidence="3">DUF6534 domain-containing protein</fullName>
    </recommendedName>
</protein>
<organism evidence="4 5">
    <name type="scientific">Cylindrobasidium torrendii FP15055 ss-10</name>
    <dbReference type="NCBI Taxonomy" id="1314674"/>
    <lineage>
        <taxon>Eukaryota</taxon>
        <taxon>Fungi</taxon>
        <taxon>Dikarya</taxon>
        <taxon>Basidiomycota</taxon>
        <taxon>Agaricomycotina</taxon>
        <taxon>Agaricomycetes</taxon>
        <taxon>Agaricomycetidae</taxon>
        <taxon>Agaricales</taxon>
        <taxon>Marasmiineae</taxon>
        <taxon>Physalacriaceae</taxon>
        <taxon>Cylindrobasidium</taxon>
    </lineage>
</organism>
<keyword evidence="2" id="KW-1133">Transmembrane helix</keyword>
<dbReference type="OrthoDB" id="2535105at2759"/>
<dbReference type="Proteomes" id="UP000054007">
    <property type="component" value="Unassembled WGS sequence"/>
</dbReference>
<dbReference type="Pfam" id="PF20152">
    <property type="entry name" value="DUF6534"/>
    <property type="match status" value="1"/>
</dbReference>
<evidence type="ECO:0000256" key="2">
    <source>
        <dbReference type="SAM" id="Phobius"/>
    </source>
</evidence>
<dbReference type="PANTHER" id="PTHR40465">
    <property type="entry name" value="CHROMOSOME 1, WHOLE GENOME SHOTGUN SEQUENCE"/>
    <property type="match status" value="1"/>
</dbReference>
<dbReference type="STRING" id="1314674.A0A0D7BQH4"/>
<feature type="transmembrane region" description="Helical" evidence="2">
    <location>
        <begin position="224"/>
        <end position="244"/>
    </location>
</feature>
<evidence type="ECO:0000313" key="4">
    <source>
        <dbReference type="EMBL" id="KIY72490.1"/>
    </source>
</evidence>
<keyword evidence="2" id="KW-0812">Transmembrane</keyword>
<feature type="region of interest" description="Disordered" evidence="1">
    <location>
        <begin position="297"/>
        <end position="321"/>
    </location>
</feature>
<dbReference type="InterPro" id="IPR045339">
    <property type="entry name" value="DUF6534"/>
</dbReference>
<gene>
    <name evidence="4" type="ORF">CYLTODRAFT_417883</name>
</gene>
<name>A0A0D7BQH4_9AGAR</name>
<dbReference type="AlphaFoldDB" id="A0A0D7BQH4"/>
<dbReference type="EMBL" id="KN880443">
    <property type="protein sequence ID" value="KIY72490.1"/>
    <property type="molecule type" value="Genomic_DNA"/>
</dbReference>
<sequence>MGAYDLTLGAYLVGVVMAAILLGVACTQAITYFTIYTNDPMWIKATVIFSLATIWGHQISVTDKMYANTVTYYPDPTILSDIGWGLIAQTWFNAFTAICVQSFYYYRIYILLNKSLYFPGVLFAGSVAQFVLAVIYAVKCGTIPAEEIPSLTNLVTAVNSIGAGLDILIAFVMIAVLLRNRTGFRKTDSVITKLVAYCVNSGLLTSICALGTLLALRIAPNTYIAYPFYFCLGRVYVISLLASLNGRKGIKMESSDDEQPWESYDLSRRTASTSVGQGVSVRKPGAGNVLVSVERHTDTSPDFTKSYEEGDRKANHIGDAI</sequence>
<evidence type="ECO:0000313" key="5">
    <source>
        <dbReference type="Proteomes" id="UP000054007"/>
    </source>
</evidence>
<feature type="domain" description="DUF6534" evidence="3">
    <location>
        <begin position="163"/>
        <end position="248"/>
    </location>
</feature>
<feature type="transmembrane region" description="Helical" evidence="2">
    <location>
        <begin position="116"/>
        <end position="138"/>
    </location>
</feature>
<dbReference type="PANTHER" id="PTHR40465:SF1">
    <property type="entry name" value="DUF6534 DOMAIN-CONTAINING PROTEIN"/>
    <property type="match status" value="1"/>
</dbReference>
<evidence type="ECO:0000256" key="1">
    <source>
        <dbReference type="SAM" id="MobiDB-lite"/>
    </source>
</evidence>
<feature type="transmembrane region" description="Helical" evidence="2">
    <location>
        <begin position="42"/>
        <end position="62"/>
    </location>
</feature>
<keyword evidence="2" id="KW-0472">Membrane</keyword>
<feature type="transmembrane region" description="Helical" evidence="2">
    <location>
        <begin position="158"/>
        <end position="178"/>
    </location>
</feature>
<feature type="transmembrane region" description="Helical" evidence="2">
    <location>
        <begin position="82"/>
        <end position="104"/>
    </location>
</feature>
<accession>A0A0D7BQH4</accession>
<feature type="transmembrane region" description="Helical" evidence="2">
    <location>
        <begin position="12"/>
        <end position="35"/>
    </location>
</feature>
<keyword evidence="5" id="KW-1185">Reference proteome</keyword>
<proteinExistence type="predicted"/>
<feature type="transmembrane region" description="Helical" evidence="2">
    <location>
        <begin position="190"/>
        <end position="218"/>
    </location>
</feature>